<organism evidence="2 3">
    <name type="scientific">Flavisolibacter tropicus</name>
    <dbReference type="NCBI Taxonomy" id="1492898"/>
    <lineage>
        <taxon>Bacteria</taxon>
        <taxon>Pseudomonadati</taxon>
        <taxon>Bacteroidota</taxon>
        <taxon>Chitinophagia</taxon>
        <taxon>Chitinophagales</taxon>
        <taxon>Chitinophagaceae</taxon>
        <taxon>Flavisolibacter</taxon>
    </lineage>
</organism>
<protein>
    <submittedName>
        <fullName evidence="2">Uncharacterized protein</fullName>
    </submittedName>
</protein>
<dbReference type="EMBL" id="CP011390">
    <property type="protein sequence ID" value="ANE51692.1"/>
    <property type="molecule type" value="Genomic_DNA"/>
</dbReference>
<evidence type="ECO:0000313" key="2">
    <source>
        <dbReference type="EMBL" id="ANE51692.1"/>
    </source>
</evidence>
<feature type="compositionally biased region" description="Acidic residues" evidence="1">
    <location>
        <begin position="1"/>
        <end position="16"/>
    </location>
</feature>
<name>A0A172TXH8_9BACT</name>
<dbReference type="Pfam" id="PF20325">
    <property type="entry name" value="DUF6620"/>
    <property type="match status" value="1"/>
</dbReference>
<dbReference type="STRING" id="1492898.SY85_15470"/>
<keyword evidence="3" id="KW-1185">Reference proteome</keyword>
<dbReference type="InterPro" id="IPR046728">
    <property type="entry name" value="DUF6620"/>
</dbReference>
<dbReference type="Proteomes" id="UP000077177">
    <property type="component" value="Chromosome"/>
</dbReference>
<dbReference type="PATRIC" id="fig|1492898.3.peg.3359"/>
<reference evidence="2 3" key="2">
    <citation type="journal article" date="2016" name="Int. J. Syst. Evol. Microbiol.">
        <title>Flavisolibacter tropicus sp. nov., isolated from tropical soil.</title>
        <authorList>
            <person name="Lee J.J."/>
            <person name="Kang M.S."/>
            <person name="Kim G.S."/>
            <person name="Lee C.S."/>
            <person name="Lim S."/>
            <person name="Lee J."/>
            <person name="Roh S.H."/>
            <person name="Kang H."/>
            <person name="Ha J.M."/>
            <person name="Bae S."/>
            <person name="Jung H.Y."/>
            <person name="Kim M.K."/>
        </authorList>
    </citation>
    <scope>NUCLEOTIDE SEQUENCE [LARGE SCALE GENOMIC DNA]</scope>
    <source>
        <strain evidence="2 3">LCS9</strain>
    </source>
</reference>
<sequence length="405" mass="44852">MEEYEEEEYDDNDDDSDDHKSGLFDTLAPVNPVGSGKAAGVGVPGQVPANYNPDKNNPISVYRNVAGCTRDDIWDYMMTIDSWNWQKYDYKTWPCADESFPDLEEDKKYDLWPYKKDLTKAHWVDLNNQFKSGVERKGFLLGFETPDQYVGTDAQKCMLEFEALAKETDEAKLQAAGFKNRDHLLYIIESTKKQIKKAYAEAQAVIDETTDKLSQQMNANIDAAKASGLLDPIKGISMEDWAAANAKIASGMPLNDVLKVLGTEKPIWDEASAEWMARMSQDTTFAISKVYGDAFTNSNIGKFAGAAASTDSANNPVVEQVKKDLDLYVKIMCHQNIGSTQGLDATTILKQYGLSLGDWGVINGHWSPQLGSNLENAMKMSALMDKYNAEFAAAAPPKAGSDIDF</sequence>
<feature type="region of interest" description="Disordered" evidence="1">
    <location>
        <begin position="1"/>
        <end position="29"/>
    </location>
</feature>
<dbReference type="RefSeq" id="WP_066405809.1">
    <property type="nucleotide sequence ID" value="NZ_CP011390.1"/>
</dbReference>
<dbReference type="KEGG" id="fla:SY85_15470"/>
<evidence type="ECO:0000256" key="1">
    <source>
        <dbReference type="SAM" id="MobiDB-lite"/>
    </source>
</evidence>
<dbReference type="OrthoDB" id="8662267at2"/>
<accession>A0A172TXH8</accession>
<evidence type="ECO:0000313" key="3">
    <source>
        <dbReference type="Proteomes" id="UP000077177"/>
    </source>
</evidence>
<dbReference type="AlphaFoldDB" id="A0A172TXH8"/>
<reference evidence="3" key="1">
    <citation type="submission" date="2015-01" db="EMBL/GenBank/DDBJ databases">
        <title>Flavisolibacter sp./LCS9/ whole genome sequencing.</title>
        <authorList>
            <person name="Kim M.K."/>
            <person name="Srinivasan S."/>
            <person name="Lee J.-J."/>
        </authorList>
    </citation>
    <scope>NUCLEOTIDE SEQUENCE [LARGE SCALE GENOMIC DNA]</scope>
    <source>
        <strain evidence="3">LCS9</strain>
    </source>
</reference>
<gene>
    <name evidence="2" type="ORF">SY85_15470</name>
</gene>
<proteinExistence type="predicted"/>